<evidence type="ECO:0000256" key="5">
    <source>
        <dbReference type="ARBA" id="ARBA00022598"/>
    </source>
</evidence>
<evidence type="ECO:0000313" key="15">
    <source>
        <dbReference type="Proteomes" id="UP000730161"/>
    </source>
</evidence>
<keyword evidence="4 12" id="KW-0963">Cytoplasm</keyword>
<dbReference type="Gene3D" id="3.30.930.10">
    <property type="entry name" value="Bira Bifunctional Protein, Domain 2"/>
    <property type="match status" value="1"/>
</dbReference>
<evidence type="ECO:0000259" key="13">
    <source>
        <dbReference type="PROSITE" id="PS51483"/>
    </source>
</evidence>
<comment type="caution">
    <text evidence="14">The sequence shown here is derived from an EMBL/GenBank/DDBJ whole genome shotgun (WGS) entry which is preliminary data.</text>
</comment>
<dbReference type="CDD" id="cd00769">
    <property type="entry name" value="PheRS_beta_core"/>
    <property type="match status" value="1"/>
</dbReference>
<keyword evidence="10 12" id="KW-0648">Protein biosynthesis</keyword>
<feature type="binding site" evidence="12">
    <location>
        <position position="330"/>
    </location>
    <ligand>
        <name>Mg(2+)</name>
        <dbReference type="ChEBI" id="CHEBI:18420"/>
        <note>shared with alpha subunit</note>
    </ligand>
</feature>
<comment type="subunit">
    <text evidence="12">Tetramer of two alpha and two beta subunits.</text>
</comment>
<dbReference type="OrthoDB" id="10073at2157"/>
<evidence type="ECO:0000256" key="9">
    <source>
        <dbReference type="ARBA" id="ARBA00022842"/>
    </source>
</evidence>
<evidence type="ECO:0000256" key="12">
    <source>
        <dbReference type="HAMAP-Rule" id="MF_00284"/>
    </source>
</evidence>
<dbReference type="InterPro" id="IPR045864">
    <property type="entry name" value="aa-tRNA-synth_II/BPL/LPL"/>
</dbReference>
<dbReference type="SMART" id="SM00873">
    <property type="entry name" value="B3_4"/>
    <property type="match status" value="1"/>
</dbReference>
<organism evidence="14 15">
    <name type="scientific">Methanocalculus chunghsingensis</name>
    <dbReference type="NCBI Taxonomy" id="156457"/>
    <lineage>
        <taxon>Archaea</taxon>
        <taxon>Methanobacteriati</taxon>
        <taxon>Methanobacteriota</taxon>
        <taxon>Stenosarchaea group</taxon>
        <taxon>Methanomicrobia</taxon>
        <taxon>Methanomicrobiales</taxon>
        <taxon>Methanocalculaceae</taxon>
        <taxon>Methanocalculus</taxon>
    </lineage>
</organism>
<dbReference type="Gene3D" id="3.30.56.10">
    <property type="match status" value="2"/>
</dbReference>
<keyword evidence="9 12" id="KW-0460">Magnesium</keyword>
<dbReference type="SMART" id="SM00874">
    <property type="entry name" value="B5"/>
    <property type="match status" value="1"/>
</dbReference>
<evidence type="ECO:0000256" key="7">
    <source>
        <dbReference type="ARBA" id="ARBA00022741"/>
    </source>
</evidence>
<name>A0A8J8B4C9_9EURY</name>
<comment type="cofactor">
    <cofactor evidence="1 12">
        <name>Mg(2+)</name>
        <dbReference type="ChEBI" id="CHEBI:18420"/>
    </cofactor>
</comment>
<dbReference type="Pfam" id="PF17759">
    <property type="entry name" value="tRNA_synthFbeta"/>
    <property type="match status" value="1"/>
</dbReference>
<evidence type="ECO:0000256" key="6">
    <source>
        <dbReference type="ARBA" id="ARBA00022723"/>
    </source>
</evidence>
<dbReference type="SUPFAM" id="SSF46955">
    <property type="entry name" value="Putative DNA-binding domain"/>
    <property type="match status" value="2"/>
</dbReference>
<evidence type="ECO:0000256" key="3">
    <source>
        <dbReference type="ARBA" id="ARBA00007438"/>
    </source>
</evidence>
<dbReference type="AlphaFoldDB" id="A0A8J8B4C9"/>
<dbReference type="InterPro" id="IPR020825">
    <property type="entry name" value="Phe-tRNA_synthase-like_B3/B4"/>
</dbReference>
<gene>
    <name evidence="12 14" type="primary">pheT</name>
    <name evidence="14" type="ORF">RJ53_06655</name>
</gene>
<dbReference type="Proteomes" id="UP000730161">
    <property type="component" value="Unassembled WGS sequence"/>
</dbReference>
<keyword evidence="6 12" id="KW-0479">Metal-binding</keyword>
<dbReference type="GO" id="GO:0005524">
    <property type="term" value="F:ATP binding"/>
    <property type="evidence" value="ECO:0007669"/>
    <property type="project" value="UniProtKB-UniRule"/>
</dbReference>
<evidence type="ECO:0000256" key="2">
    <source>
        <dbReference type="ARBA" id="ARBA00004496"/>
    </source>
</evidence>
<dbReference type="InterPro" id="IPR041616">
    <property type="entry name" value="PheRS_beta_core"/>
</dbReference>
<evidence type="ECO:0000256" key="1">
    <source>
        <dbReference type="ARBA" id="ARBA00001946"/>
    </source>
</evidence>
<dbReference type="InterPro" id="IPR005146">
    <property type="entry name" value="B3/B4_tRNA-bd"/>
</dbReference>
<keyword evidence="15" id="KW-1185">Reference proteome</keyword>
<dbReference type="InterPro" id="IPR009061">
    <property type="entry name" value="DNA-bd_dom_put_sf"/>
</dbReference>
<dbReference type="SUPFAM" id="SSF55681">
    <property type="entry name" value="Class II aaRS and biotin synthetases"/>
    <property type="match status" value="1"/>
</dbReference>
<feature type="binding site" evidence="12">
    <location>
        <position position="326"/>
    </location>
    <ligand>
        <name>Mg(2+)</name>
        <dbReference type="ChEBI" id="CHEBI:18420"/>
        <note>shared with alpha subunit</note>
    </ligand>
</feature>
<dbReference type="Gene3D" id="3.50.40.10">
    <property type="entry name" value="Phenylalanyl-trna Synthetase, Chain B, domain 3"/>
    <property type="match status" value="1"/>
</dbReference>
<dbReference type="GO" id="GO:0006432">
    <property type="term" value="P:phenylalanyl-tRNA aminoacylation"/>
    <property type="evidence" value="ECO:0007669"/>
    <property type="project" value="UniProtKB-UniRule"/>
</dbReference>
<dbReference type="PROSITE" id="PS51483">
    <property type="entry name" value="B5"/>
    <property type="match status" value="1"/>
</dbReference>
<dbReference type="GO" id="GO:0000287">
    <property type="term" value="F:magnesium ion binding"/>
    <property type="evidence" value="ECO:0007669"/>
    <property type="project" value="InterPro"/>
</dbReference>
<dbReference type="Pfam" id="PF03484">
    <property type="entry name" value="B5"/>
    <property type="match status" value="1"/>
</dbReference>
<sequence length="537" mass="59061">MAIITLNYEYLERLCRTDRETILAAIPMIGSDIERLEEDHADVEFFPDRTDLYSVEGVARAMRGFLGIETGLPDYPVGESGITFSIDPGLVGIRPCLGSAVIRGLSFDEASIESLMALQEALHWAIGRGRSKVAIGVHDLSTVTPPFRYIASPRDRRFVPLDETREMTMEEMLTDHPKGRMFAGLVADFDRFPLIVDAEDAVLSFPPIINGELTRITEETTDILLDVTGTDERAVEKTVSIICTALAEAGGRIESVTIDGVCCPSLAPVERTIDADACARLLGIPVTRDSIIPLLEKMRFGAEPLKGSSVRVTVPCYRADIMHDWDIFEDVAIAWGFNHFSGDLPPTFTIGKADPAMELARIVSEVAIGLGYTEVMPFTLTNERVSYEYMQRPVSDRALRVLHPISLENTMLRTDLLPALLEILSANKHRELPQRIFAVGDVNDHTLTYQKVAGAATHPGADFSEVYATIDALLRECARETSIAPSEDPAFLPGRQGAICIGSEVVGSFGELHPDVILAFDLEHPVIGFELDLRSFL</sequence>
<reference evidence="14" key="1">
    <citation type="submission" date="2014-12" db="EMBL/GenBank/DDBJ databases">
        <authorList>
            <person name="Huang H.-H."/>
            <person name="Chen S.-C."/>
            <person name="Lai M.-C."/>
        </authorList>
    </citation>
    <scope>NUCLEOTIDE SEQUENCE</scope>
    <source>
        <strain evidence="14">K1F9705b</strain>
    </source>
</reference>
<comment type="catalytic activity">
    <reaction evidence="12">
        <text>tRNA(Phe) + L-phenylalanine + ATP = L-phenylalanyl-tRNA(Phe) + AMP + diphosphate + H(+)</text>
        <dbReference type="Rhea" id="RHEA:19413"/>
        <dbReference type="Rhea" id="RHEA-COMP:9668"/>
        <dbReference type="Rhea" id="RHEA-COMP:9699"/>
        <dbReference type="ChEBI" id="CHEBI:15378"/>
        <dbReference type="ChEBI" id="CHEBI:30616"/>
        <dbReference type="ChEBI" id="CHEBI:33019"/>
        <dbReference type="ChEBI" id="CHEBI:58095"/>
        <dbReference type="ChEBI" id="CHEBI:78442"/>
        <dbReference type="ChEBI" id="CHEBI:78531"/>
        <dbReference type="ChEBI" id="CHEBI:456215"/>
        <dbReference type="EC" id="6.1.1.20"/>
    </reaction>
</comment>
<dbReference type="GO" id="GO:0004826">
    <property type="term" value="F:phenylalanine-tRNA ligase activity"/>
    <property type="evidence" value="ECO:0007669"/>
    <property type="project" value="UniProtKB-UniRule"/>
</dbReference>
<dbReference type="InterPro" id="IPR005147">
    <property type="entry name" value="tRNA_synthase_B5-dom"/>
</dbReference>
<dbReference type="PANTHER" id="PTHR10947">
    <property type="entry name" value="PHENYLALANYL-TRNA SYNTHETASE BETA CHAIN AND LEUCINE-RICH REPEAT-CONTAINING PROTEIN 47"/>
    <property type="match status" value="1"/>
</dbReference>
<dbReference type="RefSeq" id="WP_211530881.1">
    <property type="nucleotide sequence ID" value="NZ_JWHL01000009.1"/>
</dbReference>
<accession>A0A8J8B4C9</accession>
<comment type="subcellular location">
    <subcellularLocation>
        <location evidence="2 12">Cytoplasm</location>
    </subcellularLocation>
</comment>
<evidence type="ECO:0000256" key="11">
    <source>
        <dbReference type="ARBA" id="ARBA00023146"/>
    </source>
</evidence>
<dbReference type="InterPro" id="IPR022918">
    <property type="entry name" value="Phe_tRNA_ligase_beta2_arc"/>
</dbReference>
<dbReference type="InterPro" id="IPR045060">
    <property type="entry name" value="Phe-tRNA-ligase_IIc_bsu"/>
</dbReference>
<evidence type="ECO:0000256" key="8">
    <source>
        <dbReference type="ARBA" id="ARBA00022840"/>
    </source>
</evidence>
<dbReference type="Pfam" id="PF03483">
    <property type="entry name" value="B3_4"/>
    <property type="match status" value="1"/>
</dbReference>
<dbReference type="PANTHER" id="PTHR10947:SF0">
    <property type="entry name" value="PHENYLALANINE--TRNA LIGASE BETA SUBUNIT"/>
    <property type="match status" value="1"/>
</dbReference>
<feature type="binding site" evidence="12">
    <location>
        <position position="329"/>
    </location>
    <ligand>
        <name>Mg(2+)</name>
        <dbReference type="ChEBI" id="CHEBI:18420"/>
        <note>shared with alpha subunit</note>
    </ligand>
</feature>
<protein>
    <recommendedName>
        <fullName evidence="12">Phenylalanine--tRNA ligase beta subunit</fullName>
        <ecNumber evidence="12">6.1.1.20</ecNumber>
    </recommendedName>
    <alternativeName>
        <fullName evidence="12">Phenylalanyl-tRNA synthetase beta subunit</fullName>
        <shortName evidence="12">PheRS</shortName>
    </alternativeName>
</protein>
<comment type="similarity">
    <text evidence="3 12">Belongs to the phenylalanyl-tRNA synthetase beta subunit family. Type 2 subfamily.</text>
</comment>
<dbReference type="GO" id="GO:0009328">
    <property type="term" value="C:phenylalanine-tRNA ligase complex"/>
    <property type="evidence" value="ECO:0007669"/>
    <property type="project" value="TreeGrafter"/>
</dbReference>
<dbReference type="GO" id="GO:0003723">
    <property type="term" value="F:RNA binding"/>
    <property type="evidence" value="ECO:0007669"/>
    <property type="project" value="InterPro"/>
</dbReference>
<dbReference type="NCBIfam" id="TIGR00471">
    <property type="entry name" value="pheT_arch"/>
    <property type="match status" value="1"/>
</dbReference>
<keyword evidence="5 12" id="KW-0436">Ligase</keyword>
<dbReference type="EC" id="6.1.1.20" evidence="12"/>
<keyword evidence="11 12" id="KW-0030">Aminoacyl-tRNA synthetase</keyword>
<proteinExistence type="inferred from homology"/>
<evidence type="ECO:0000313" key="14">
    <source>
        <dbReference type="EMBL" id="MBR1369190.1"/>
    </source>
</evidence>
<dbReference type="EMBL" id="JWHL01000009">
    <property type="protein sequence ID" value="MBR1369190.1"/>
    <property type="molecule type" value="Genomic_DNA"/>
</dbReference>
<feature type="domain" description="B5" evidence="13">
    <location>
        <begin position="266"/>
        <end position="342"/>
    </location>
</feature>
<evidence type="ECO:0000256" key="4">
    <source>
        <dbReference type="ARBA" id="ARBA00022490"/>
    </source>
</evidence>
<dbReference type="FunFam" id="3.50.40.10:FF:000003">
    <property type="entry name" value="Phenylalanine--tRNA ligase beta subunit"/>
    <property type="match status" value="1"/>
</dbReference>
<evidence type="ECO:0000256" key="10">
    <source>
        <dbReference type="ARBA" id="ARBA00022917"/>
    </source>
</evidence>
<dbReference type="InterPro" id="IPR004531">
    <property type="entry name" value="Phe-tRNA-synth_IIc_bsu_arc_euk"/>
</dbReference>
<dbReference type="HAMAP" id="MF_00284">
    <property type="entry name" value="Phe_tRNA_synth_beta2"/>
    <property type="match status" value="1"/>
</dbReference>
<keyword evidence="8 12" id="KW-0067">ATP-binding</keyword>
<feature type="binding site" evidence="12">
    <location>
        <position position="320"/>
    </location>
    <ligand>
        <name>Mg(2+)</name>
        <dbReference type="ChEBI" id="CHEBI:18420"/>
        <note>shared with alpha subunit</note>
    </ligand>
</feature>
<keyword evidence="7 12" id="KW-0547">Nucleotide-binding</keyword>